<feature type="region of interest" description="Disordered" evidence="1">
    <location>
        <begin position="1"/>
        <end position="31"/>
    </location>
</feature>
<evidence type="ECO:0000313" key="3">
    <source>
        <dbReference type="Proteomes" id="UP000075903"/>
    </source>
</evidence>
<organism evidence="2 3">
    <name type="scientific">Anopheles merus</name>
    <name type="common">Mosquito</name>
    <dbReference type="NCBI Taxonomy" id="30066"/>
    <lineage>
        <taxon>Eukaryota</taxon>
        <taxon>Metazoa</taxon>
        <taxon>Ecdysozoa</taxon>
        <taxon>Arthropoda</taxon>
        <taxon>Hexapoda</taxon>
        <taxon>Insecta</taxon>
        <taxon>Pterygota</taxon>
        <taxon>Neoptera</taxon>
        <taxon>Endopterygota</taxon>
        <taxon>Diptera</taxon>
        <taxon>Nematocera</taxon>
        <taxon>Culicoidea</taxon>
        <taxon>Culicidae</taxon>
        <taxon>Anophelinae</taxon>
        <taxon>Anopheles</taxon>
    </lineage>
</organism>
<evidence type="ECO:0000256" key="1">
    <source>
        <dbReference type="SAM" id="MobiDB-lite"/>
    </source>
</evidence>
<dbReference type="Proteomes" id="UP000075903">
    <property type="component" value="Unassembled WGS sequence"/>
</dbReference>
<protein>
    <submittedName>
        <fullName evidence="2">Uncharacterized protein</fullName>
    </submittedName>
</protein>
<dbReference type="EnsemblMetazoa" id="AMEM018385-RA">
    <property type="protein sequence ID" value="AMEM018385-PA"/>
    <property type="gene ID" value="AMEM018385"/>
</dbReference>
<dbReference type="VEuPathDB" id="VectorBase:AMEM018385"/>
<name>A0A182VPD4_ANOME</name>
<accession>A0A182VPD4</accession>
<reference evidence="2" key="1">
    <citation type="submission" date="2020-05" db="UniProtKB">
        <authorList>
            <consortium name="EnsemblMetazoa"/>
        </authorList>
    </citation>
    <scope>IDENTIFICATION</scope>
    <source>
        <strain evidence="2">MAF</strain>
    </source>
</reference>
<sequence>MFTQTNRDIRFSSVANGDDNDDDGSCHHGLSVSPVRPDRAWCAAGRLCCRVGTIAIHYRCSSELDASSELQVTNRHQYWPNGMGRAIDEPSFADLFRKKKKC</sequence>
<dbReference type="AlphaFoldDB" id="A0A182VPD4"/>
<evidence type="ECO:0000313" key="2">
    <source>
        <dbReference type="EnsemblMetazoa" id="AMEM018385-PA"/>
    </source>
</evidence>
<keyword evidence="3" id="KW-1185">Reference proteome</keyword>
<proteinExistence type="predicted"/>